<sequence>MEHAQIIPEAREGGGTDPETASALPRRRRGRTTLLIAGAAVLGVLAGTVAGYAVQYDREPTPLPPLAQPLPAGPKALAPDDTTTSKTINANRWHKTDDDLAKLLVEAPGGAKVAGTGYEPADAFAAEFFTAPDRALTNLVQTGFRRVASTVWAQDDKVFVKIRLLQFQNRSGADDYQVQQSAYMSDKDRAGNDGVAVPGLSGDLGRVWVDSKAEETPGYLPVRGARAIARRGDVVMDIDYYDNRGKIAERDVIDLAKRQLERL</sequence>
<evidence type="ECO:0000256" key="2">
    <source>
        <dbReference type="SAM" id="Phobius"/>
    </source>
</evidence>
<dbReference type="EMBL" id="CP108057">
    <property type="protein sequence ID" value="WUO47856.1"/>
    <property type="molecule type" value="Genomic_DNA"/>
</dbReference>
<keyword evidence="4" id="KW-1185">Reference proteome</keyword>
<gene>
    <name evidence="3" type="ORF">OHU17_19555</name>
</gene>
<dbReference type="GeneID" id="91410275"/>
<evidence type="ECO:0000256" key="1">
    <source>
        <dbReference type="SAM" id="MobiDB-lite"/>
    </source>
</evidence>
<keyword evidence="2" id="KW-0812">Transmembrane</keyword>
<accession>A0ABZ1RN86</accession>
<organism evidence="3 4">
    <name type="scientific">Streptomyces goshikiensis</name>
    <dbReference type="NCBI Taxonomy" id="1942"/>
    <lineage>
        <taxon>Bacteria</taxon>
        <taxon>Bacillati</taxon>
        <taxon>Actinomycetota</taxon>
        <taxon>Actinomycetes</taxon>
        <taxon>Kitasatosporales</taxon>
        <taxon>Streptomycetaceae</taxon>
        <taxon>Streptomyces</taxon>
    </lineage>
</organism>
<evidence type="ECO:0000313" key="4">
    <source>
        <dbReference type="Proteomes" id="UP001432075"/>
    </source>
</evidence>
<evidence type="ECO:0000313" key="3">
    <source>
        <dbReference type="EMBL" id="WUO47856.1"/>
    </source>
</evidence>
<name>A0ABZ1RN86_9ACTN</name>
<dbReference type="Proteomes" id="UP001432075">
    <property type="component" value="Chromosome"/>
</dbReference>
<protein>
    <submittedName>
        <fullName evidence="3">Uncharacterized protein</fullName>
    </submittedName>
</protein>
<keyword evidence="2" id="KW-0472">Membrane</keyword>
<proteinExistence type="predicted"/>
<feature type="region of interest" description="Disordered" evidence="1">
    <location>
        <begin position="1"/>
        <end position="27"/>
    </location>
</feature>
<feature type="compositionally biased region" description="Basic and acidic residues" evidence="1">
    <location>
        <begin position="1"/>
        <end position="14"/>
    </location>
</feature>
<feature type="transmembrane region" description="Helical" evidence="2">
    <location>
        <begin position="34"/>
        <end position="54"/>
    </location>
</feature>
<keyword evidence="2" id="KW-1133">Transmembrane helix</keyword>
<dbReference type="RefSeq" id="WP_229895563.1">
    <property type="nucleotide sequence ID" value="NZ_BMVE01000011.1"/>
</dbReference>
<reference evidence="3" key="1">
    <citation type="submission" date="2022-10" db="EMBL/GenBank/DDBJ databases">
        <title>The complete genomes of actinobacterial strains from the NBC collection.</title>
        <authorList>
            <person name="Joergensen T.S."/>
            <person name="Alvarez Arevalo M."/>
            <person name="Sterndorff E.B."/>
            <person name="Faurdal D."/>
            <person name="Vuksanovic O."/>
            <person name="Mourched A.-S."/>
            <person name="Charusanti P."/>
            <person name="Shaw S."/>
            <person name="Blin K."/>
            <person name="Weber T."/>
        </authorList>
    </citation>
    <scope>NUCLEOTIDE SEQUENCE</scope>
    <source>
        <strain evidence="3">NBC_00283</strain>
    </source>
</reference>